<dbReference type="SUPFAM" id="SSF56112">
    <property type="entry name" value="Protein kinase-like (PK-like)"/>
    <property type="match status" value="1"/>
</dbReference>
<name>A0A5B7Y231_LEVBR</name>
<evidence type="ECO:0000313" key="2">
    <source>
        <dbReference type="EMBL" id="QCZ53149.1"/>
    </source>
</evidence>
<dbReference type="InterPro" id="IPR011009">
    <property type="entry name" value="Kinase-like_dom_sf"/>
</dbReference>
<evidence type="ECO:0000256" key="1">
    <source>
        <dbReference type="PIRNR" id="PIRNR006221"/>
    </source>
</evidence>
<keyword evidence="1 2" id="KW-0418">Kinase</keyword>
<dbReference type="InterPro" id="IPR016477">
    <property type="entry name" value="Fructo-/Ketosamine-3-kinase"/>
</dbReference>
<comment type="similarity">
    <text evidence="1">Belongs to the fructosamine kinase family.</text>
</comment>
<dbReference type="GO" id="GO:0016301">
    <property type="term" value="F:kinase activity"/>
    <property type="evidence" value="ECO:0007669"/>
    <property type="project" value="UniProtKB-UniRule"/>
</dbReference>
<dbReference type="EMBL" id="CP031198">
    <property type="protein sequence ID" value="QCZ53149.1"/>
    <property type="molecule type" value="Genomic_DNA"/>
</dbReference>
<organism evidence="2 3">
    <name type="scientific">Levilactobacillus brevis</name>
    <name type="common">Lactobacillus brevis</name>
    <dbReference type="NCBI Taxonomy" id="1580"/>
    <lineage>
        <taxon>Bacteria</taxon>
        <taxon>Bacillati</taxon>
        <taxon>Bacillota</taxon>
        <taxon>Bacilli</taxon>
        <taxon>Lactobacillales</taxon>
        <taxon>Lactobacillaceae</taxon>
        <taxon>Levilactobacillus</taxon>
    </lineage>
</organism>
<dbReference type="PIRSF" id="PIRSF006221">
    <property type="entry name" value="Ketosamine-3-kinase"/>
    <property type="match status" value="1"/>
</dbReference>
<dbReference type="PANTHER" id="PTHR12149">
    <property type="entry name" value="FRUCTOSAMINE 3 KINASE-RELATED PROTEIN"/>
    <property type="match status" value="1"/>
</dbReference>
<gene>
    <name evidence="2" type="ORF">UCCLBBS449_1194</name>
</gene>
<dbReference type="Gene3D" id="3.30.200.20">
    <property type="entry name" value="Phosphorylase Kinase, domain 1"/>
    <property type="match status" value="1"/>
</dbReference>
<dbReference type="Gene3D" id="3.90.1200.10">
    <property type="match status" value="1"/>
</dbReference>
<evidence type="ECO:0000313" key="3">
    <source>
        <dbReference type="Proteomes" id="UP000307074"/>
    </source>
</evidence>
<dbReference type="PANTHER" id="PTHR12149:SF8">
    <property type="entry name" value="PROTEIN-RIBULOSAMINE 3-KINASE"/>
    <property type="match status" value="1"/>
</dbReference>
<dbReference type="Pfam" id="PF03881">
    <property type="entry name" value="Fructosamin_kin"/>
    <property type="match status" value="1"/>
</dbReference>
<keyword evidence="1" id="KW-0808">Transferase</keyword>
<accession>A0A5B7Y231</accession>
<dbReference type="RefSeq" id="WP_375711528.1">
    <property type="nucleotide sequence ID" value="NZ_FPCO01000159.1"/>
</dbReference>
<sequence>MIKKEDLIIMLTSDWLQQLPLPKITAITPVAGGDINQAYQLITVEGPVFLLVQPHTSAQFYHHEVAGLQALGQAVNVPDVLATGEIEGDAYLVLEFLETGHGSQYDLGQAVARVHRVTAPRFGFDTDNLVGKLPKHNQWQSDWTTFYLQQRLDPLVRRAQEQHLWTPQRQAAYDQVRQRIITENHGRFIQPALLHGDLWSGNYLFTQDGTPTLIDPDVLYGDREFDLAMTTIFGGFTSDFYRGYQDSYPLTSGYADRLPHYQLYYLLAHLNLFGETYGDAVDNVLARG</sequence>
<reference evidence="2 3" key="1">
    <citation type="submission" date="2018-07" db="EMBL/GenBank/DDBJ databases">
        <authorList>
            <person name="Feyereisen M."/>
        </authorList>
    </citation>
    <scope>NUCLEOTIDE SEQUENCE [LARGE SCALE GENOMIC DNA]</scope>
    <source>
        <strain evidence="2 3">UCCLBBS449</strain>
    </source>
</reference>
<dbReference type="AlphaFoldDB" id="A0A5B7Y231"/>
<dbReference type="Proteomes" id="UP000307074">
    <property type="component" value="Chromosome"/>
</dbReference>
<proteinExistence type="inferred from homology"/>
<protein>
    <submittedName>
        <fullName evidence="2">Fructosamine-3-kinase</fullName>
    </submittedName>
</protein>